<evidence type="ECO:0000256" key="1">
    <source>
        <dbReference type="SAM" id="Phobius"/>
    </source>
</evidence>
<proteinExistence type="predicted"/>
<accession>A0A182VBK6</accession>
<name>A0A182VBK6_ANOME</name>
<feature type="transmembrane region" description="Helical" evidence="1">
    <location>
        <begin position="460"/>
        <end position="480"/>
    </location>
</feature>
<keyword evidence="1" id="KW-0472">Membrane</keyword>
<keyword evidence="1" id="KW-0812">Transmembrane</keyword>
<dbReference type="EnsemblMetazoa" id="AMEM012186-RA">
    <property type="protein sequence ID" value="AMEM012186-PA"/>
    <property type="gene ID" value="AMEM012186"/>
</dbReference>
<organism evidence="2 3">
    <name type="scientific">Anopheles merus</name>
    <name type="common">Mosquito</name>
    <dbReference type="NCBI Taxonomy" id="30066"/>
    <lineage>
        <taxon>Eukaryota</taxon>
        <taxon>Metazoa</taxon>
        <taxon>Ecdysozoa</taxon>
        <taxon>Arthropoda</taxon>
        <taxon>Hexapoda</taxon>
        <taxon>Insecta</taxon>
        <taxon>Pterygota</taxon>
        <taxon>Neoptera</taxon>
        <taxon>Endopterygota</taxon>
        <taxon>Diptera</taxon>
        <taxon>Nematocera</taxon>
        <taxon>Culicoidea</taxon>
        <taxon>Culicidae</taxon>
        <taxon>Anophelinae</taxon>
        <taxon>Anopheles</taxon>
    </lineage>
</organism>
<dbReference type="VEuPathDB" id="VectorBase:AMEM012186"/>
<sequence length="502" mass="50324">MGPHKRGTRAGAVLELVERVLPVAVHREDVAGAPGQIHPGGDLVQQRLERADVPPGLEPELDAREEGIAIPVEQHPPRLPERQRDCGLPPIVPGTPGLLGSSPDGPGALSRSRTSFRDWLRLTGAGAGAAPAAPGVLAAVPGCCCCCCCPPAAGPLPAATGVPAAPSPPTSIDVPAPGGSAVPVPAAGLWMRLPRSTGPPRCLGPHPPPPPPPPIPPLTPPLASLSRLMTGLTWTGCRRPASGLLPTTSSSSASVGELSCAFPNDSLSAGRAFQPPPFRPLRPPASGRVGWLGLAGGVGPTAPFVVDCVAVAGAGAPAGLRWPSLPAAALLFVSALVGRLSGRGETDSLLRTSTAPPFPTTGFGCPGVSPGSVLLLCCCCCWCCCCCDCCDCDCCVDGTVTLEPAEPCGSPGAVVGLGSAVGSPLVVGFGGVLVPLSGSGCSPRTASASPADMARKRCRGAVLLLLLAVLVLAIAAPRATRSGEKIDRSRWRGCLSGAGPTL</sequence>
<evidence type="ECO:0000313" key="3">
    <source>
        <dbReference type="Proteomes" id="UP000075903"/>
    </source>
</evidence>
<protein>
    <submittedName>
        <fullName evidence="2">Uncharacterized protein</fullName>
    </submittedName>
</protein>
<reference evidence="2" key="1">
    <citation type="submission" date="2020-05" db="UniProtKB">
        <authorList>
            <consortium name="EnsemblMetazoa"/>
        </authorList>
    </citation>
    <scope>IDENTIFICATION</scope>
    <source>
        <strain evidence="2">MAF</strain>
    </source>
</reference>
<evidence type="ECO:0000313" key="2">
    <source>
        <dbReference type="EnsemblMetazoa" id="AMEM012186-PA"/>
    </source>
</evidence>
<keyword evidence="3" id="KW-1185">Reference proteome</keyword>
<dbReference type="AlphaFoldDB" id="A0A182VBK6"/>
<dbReference type="Proteomes" id="UP000075903">
    <property type="component" value="Unassembled WGS sequence"/>
</dbReference>
<keyword evidence="1" id="KW-1133">Transmembrane helix</keyword>